<evidence type="ECO:0000256" key="16">
    <source>
        <dbReference type="PIRSR" id="PIRSR606262-2"/>
    </source>
</evidence>
<feature type="binding site" evidence="13">
    <location>
        <position position="335"/>
    </location>
    <ligand>
        <name>Mn(2+)</name>
        <dbReference type="ChEBI" id="CHEBI:29035"/>
        <label>2</label>
    </ligand>
</feature>
<comment type="function">
    <text evidence="13">Isomerase that catalyzes the conversion of deoxy-ribose 1-phosphate (dRib-1-P) and ribose 1-phosphate (Rib-1-P) to deoxy-ribose 5-phosphate (dRib-5-P) and ribose 5-phosphate (Rib-5-P), respectively.</text>
</comment>
<dbReference type="AlphaFoldDB" id="A0A9D2B6V9"/>
<name>A0A9D2B6V9_9FIRM</name>
<evidence type="ECO:0000256" key="7">
    <source>
        <dbReference type="ARBA" id="ARBA00022801"/>
    </source>
</evidence>
<dbReference type="InterPro" id="IPR024052">
    <property type="entry name" value="Phosphopentomutase_DeoB_cap_sf"/>
</dbReference>
<dbReference type="EMBL" id="DXES01000051">
    <property type="protein sequence ID" value="HIX65098.1"/>
    <property type="molecule type" value="Genomic_DNA"/>
</dbReference>
<comment type="subcellular location">
    <subcellularLocation>
        <location evidence="13">Cytoplasm</location>
    </subcellularLocation>
</comment>
<dbReference type="GO" id="GO:0009117">
    <property type="term" value="P:nucleotide metabolic process"/>
    <property type="evidence" value="ECO:0007669"/>
    <property type="project" value="UniProtKB-UniRule"/>
</dbReference>
<evidence type="ECO:0000256" key="15">
    <source>
        <dbReference type="PIRSR" id="PIRSR606262-1"/>
    </source>
</evidence>
<feature type="binding site" evidence="13">
    <location>
        <position position="324"/>
    </location>
    <ligand>
        <name>Mn(2+)</name>
        <dbReference type="ChEBI" id="CHEBI:29035"/>
        <label>1</label>
    </ligand>
</feature>
<dbReference type="CDD" id="cd16009">
    <property type="entry name" value="PPM"/>
    <property type="match status" value="1"/>
</dbReference>
<feature type="binding site" evidence="17">
    <location>
        <position position="484"/>
    </location>
    <ligand>
        <name>Zn(2+)</name>
        <dbReference type="ChEBI" id="CHEBI:29105"/>
        <note>catalytic</note>
    </ligand>
</feature>
<organism evidence="19 20">
    <name type="scientific">Candidatus Anaerotruncus excrementipullorum</name>
    <dbReference type="NCBI Taxonomy" id="2838465"/>
    <lineage>
        <taxon>Bacteria</taxon>
        <taxon>Bacillati</taxon>
        <taxon>Bacillota</taxon>
        <taxon>Clostridia</taxon>
        <taxon>Eubacteriales</taxon>
        <taxon>Oscillospiraceae</taxon>
        <taxon>Anaerotruncus</taxon>
    </lineage>
</organism>
<dbReference type="GO" id="GO:0005829">
    <property type="term" value="C:cytosol"/>
    <property type="evidence" value="ECO:0007669"/>
    <property type="project" value="TreeGrafter"/>
</dbReference>
<evidence type="ECO:0000256" key="2">
    <source>
        <dbReference type="ARBA" id="ARBA00003949"/>
    </source>
</evidence>
<comment type="catalytic activity">
    <reaction evidence="11">
        <text>2'-deoxycytidine + H2O + H(+) = 2'-deoxyuridine + NH4(+)</text>
        <dbReference type="Rhea" id="RHEA:13433"/>
        <dbReference type="ChEBI" id="CHEBI:15377"/>
        <dbReference type="ChEBI" id="CHEBI:15378"/>
        <dbReference type="ChEBI" id="CHEBI:15698"/>
        <dbReference type="ChEBI" id="CHEBI:16450"/>
        <dbReference type="ChEBI" id="CHEBI:28938"/>
        <dbReference type="EC" id="3.5.4.5"/>
    </reaction>
</comment>
<dbReference type="SUPFAM" id="SSF53649">
    <property type="entry name" value="Alkaline phosphatase-like"/>
    <property type="match status" value="1"/>
</dbReference>
<dbReference type="SUPFAM" id="SSF143856">
    <property type="entry name" value="DeoB insert domain-like"/>
    <property type="match status" value="1"/>
</dbReference>
<dbReference type="InterPro" id="IPR010045">
    <property type="entry name" value="DeoB"/>
</dbReference>
<keyword evidence="8 17" id="KW-0862">Zinc</keyword>
<dbReference type="GO" id="GO:0008270">
    <property type="term" value="F:zinc ion binding"/>
    <property type="evidence" value="ECO:0007669"/>
    <property type="project" value="InterPro"/>
</dbReference>
<dbReference type="PROSITE" id="PS00903">
    <property type="entry name" value="CYT_DCMP_DEAMINASES_1"/>
    <property type="match status" value="1"/>
</dbReference>
<dbReference type="GO" id="GO:0008973">
    <property type="term" value="F:phosphopentomutase activity"/>
    <property type="evidence" value="ECO:0007669"/>
    <property type="project" value="UniProtKB-UniRule"/>
</dbReference>
<dbReference type="Gene3D" id="3.30.70.1250">
    <property type="entry name" value="Phosphopentomutase"/>
    <property type="match status" value="1"/>
</dbReference>
<feature type="binding site" evidence="17">
    <location>
        <position position="446"/>
    </location>
    <ligand>
        <name>Zn(2+)</name>
        <dbReference type="ChEBI" id="CHEBI:29105"/>
        <note>catalytic</note>
    </ligand>
</feature>
<dbReference type="Pfam" id="PF00383">
    <property type="entry name" value="dCMP_cyt_deam_1"/>
    <property type="match status" value="1"/>
</dbReference>
<dbReference type="PANTHER" id="PTHR21110">
    <property type="entry name" value="PHOSPHOPENTOMUTASE"/>
    <property type="match status" value="1"/>
</dbReference>
<dbReference type="NCBIfam" id="TIGR01696">
    <property type="entry name" value="deoB"/>
    <property type="match status" value="1"/>
</dbReference>
<dbReference type="GO" id="GO:0004126">
    <property type="term" value="F:cytidine deaminase activity"/>
    <property type="evidence" value="ECO:0007669"/>
    <property type="project" value="UniProtKB-EC"/>
</dbReference>
<feature type="domain" description="CMP/dCMP-type deaminase" evidence="18">
    <location>
        <begin position="394"/>
        <end position="525"/>
    </location>
</feature>
<evidence type="ECO:0000256" key="17">
    <source>
        <dbReference type="PIRSR" id="PIRSR606262-3"/>
    </source>
</evidence>
<dbReference type="FunFam" id="3.30.70.1250:FF:000001">
    <property type="entry name" value="Phosphopentomutase"/>
    <property type="match status" value="1"/>
</dbReference>
<keyword evidence="9 13" id="KW-0464">Manganese</keyword>
<dbReference type="GO" id="GO:0000287">
    <property type="term" value="F:magnesium ion binding"/>
    <property type="evidence" value="ECO:0007669"/>
    <property type="project" value="UniProtKB-UniRule"/>
</dbReference>
<evidence type="ECO:0000256" key="1">
    <source>
        <dbReference type="ARBA" id="ARBA00001947"/>
    </source>
</evidence>
<dbReference type="NCBIfam" id="NF003766">
    <property type="entry name" value="PRK05362.1"/>
    <property type="match status" value="1"/>
</dbReference>
<comment type="catalytic activity">
    <reaction evidence="13">
        <text>alpha-D-ribose 1-phosphate = D-ribose 5-phosphate</text>
        <dbReference type="Rhea" id="RHEA:18793"/>
        <dbReference type="ChEBI" id="CHEBI:57720"/>
        <dbReference type="ChEBI" id="CHEBI:78346"/>
        <dbReference type="EC" id="5.4.2.7"/>
    </reaction>
</comment>
<evidence type="ECO:0000256" key="14">
    <source>
        <dbReference type="NCBIfam" id="TIGR01696"/>
    </source>
</evidence>
<evidence type="ECO:0000256" key="11">
    <source>
        <dbReference type="ARBA" id="ARBA00049252"/>
    </source>
</evidence>
<gene>
    <name evidence="13" type="primary">deoB</name>
    <name evidence="19" type="ORF">H9736_02495</name>
</gene>
<feature type="binding site" evidence="16">
    <location>
        <begin position="435"/>
        <end position="441"/>
    </location>
    <ligand>
        <name>substrate</name>
    </ligand>
</feature>
<keyword evidence="10 13" id="KW-0413">Isomerase</keyword>
<dbReference type="InterPro" id="IPR016193">
    <property type="entry name" value="Cytidine_deaminase-like"/>
</dbReference>
<dbReference type="SUPFAM" id="SSF53927">
    <property type="entry name" value="Cytidine deaminase-like"/>
    <property type="match status" value="1"/>
</dbReference>
<dbReference type="PANTHER" id="PTHR21110:SF0">
    <property type="entry name" value="PHOSPHOPENTOMUTASE"/>
    <property type="match status" value="1"/>
</dbReference>
<comment type="function">
    <text evidence="2">This enzyme scavenges exogenous and endogenous cytidine and 2'-deoxycytidine for UMP synthesis.</text>
</comment>
<evidence type="ECO:0000313" key="20">
    <source>
        <dbReference type="Proteomes" id="UP000886800"/>
    </source>
</evidence>
<comment type="pathway">
    <text evidence="13">Carbohydrate degradation; 2-deoxy-D-ribose 1-phosphate degradation; D-glyceraldehyde 3-phosphate and acetaldehyde from 2-deoxy-alpha-D-ribose 1-phosphate: step 1/2.</text>
</comment>
<dbReference type="HAMAP" id="MF_00740">
    <property type="entry name" value="Phosphopentomut"/>
    <property type="match status" value="1"/>
</dbReference>
<evidence type="ECO:0000256" key="5">
    <source>
        <dbReference type="ARBA" id="ARBA00022490"/>
    </source>
</evidence>
<comment type="cofactor">
    <cofactor evidence="1 17">
        <name>Zn(2+)</name>
        <dbReference type="ChEBI" id="CHEBI:29105"/>
    </cofactor>
</comment>
<evidence type="ECO:0000256" key="13">
    <source>
        <dbReference type="HAMAP-Rule" id="MF_00740"/>
    </source>
</evidence>
<dbReference type="GO" id="GO:0030145">
    <property type="term" value="F:manganese ion binding"/>
    <property type="evidence" value="ECO:0007669"/>
    <property type="project" value="UniProtKB-UniRule"/>
</dbReference>
<dbReference type="GO" id="GO:0006018">
    <property type="term" value="P:2-deoxyribose 1-phosphate catabolic process"/>
    <property type="evidence" value="ECO:0007669"/>
    <property type="project" value="UniProtKB-UniRule"/>
</dbReference>
<sequence>MIRRVFLIVLDSVGIGEAPDAARYGDAGSHTLRACWQTGRLALPNLQKLGLFNIDGVGCGHPAARPLGAFARLREASAGKDTTTGHWELAGLVSSRPLPTYPQGFPPELIAEFERRTGRRVLCNRPYSGTQVIRDYGREQMETGALIVYTSADSVFQVAAHEQVVPLEELYRDCETARALLTGEHGVGRVIARPFVGEYPNFQRTPNRHDFSLAPPGETLLDALAAAGRQVWGVGKIADIFAGRGLTRTVRTRDNSDGMEKAIAWAKEDFCGLCFVNLVDFDMLYGHRNDVEGYTQALNAFDRQLGELLPLLGPQDLLMLTADHGCDPSTPSTDHSREDVPWLIYGAAVRPGCNLGTLPTFADVGATVAAALGVDYPCAGTPRDRLALRPTPGCDCGELARRALQARENAYAPYSHFAVGAALLGEGGRVYAGCNLENASYGATICAERAALAAAVAAGERSFAALAVAGGPQGQPPAGDCFPCGICRQALSEFCAPQMPVLVVRGEGDWRWYTLEELLPYAFRL</sequence>
<feature type="binding site" evidence="13">
    <location>
        <position position="11"/>
    </location>
    <ligand>
        <name>Mn(2+)</name>
        <dbReference type="ChEBI" id="CHEBI:29035"/>
        <label>1</label>
    </ligand>
</feature>
<reference evidence="19" key="1">
    <citation type="journal article" date="2021" name="PeerJ">
        <title>Extensive microbial diversity within the chicken gut microbiome revealed by metagenomics and culture.</title>
        <authorList>
            <person name="Gilroy R."/>
            <person name="Ravi A."/>
            <person name="Getino M."/>
            <person name="Pursley I."/>
            <person name="Horton D.L."/>
            <person name="Alikhan N.F."/>
            <person name="Baker D."/>
            <person name="Gharbi K."/>
            <person name="Hall N."/>
            <person name="Watson M."/>
            <person name="Adriaenssens E.M."/>
            <person name="Foster-Nyarko E."/>
            <person name="Jarju S."/>
            <person name="Secka A."/>
            <person name="Antonio M."/>
            <person name="Oren A."/>
            <person name="Chaudhuri R.R."/>
            <person name="La Ragione R."/>
            <person name="Hildebrand F."/>
            <person name="Pallen M.J."/>
        </authorList>
    </citation>
    <scope>NUCLEOTIDE SEQUENCE</scope>
    <source>
        <strain evidence="19">CHK188-5543</strain>
    </source>
</reference>
<dbReference type="Gene3D" id="3.40.140.10">
    <property type="entry name" value="Cytidine Deaminase, domain 2"/>
    <property type="match status" value="1"/>
</dbReference>
<evidence type="ECO:0000256" key="8">
    <source>
        <dbReference type="ARBA" id="ARBA00022833"/>
    </source>
</evidence>
<feature type="binding site" evidence="13">
    <location>
        <position position="282"/>
    </location>
    <ligand>
        <name>Mn(2+)</name>
        <dbReference type="ChEBI" id="CHEBI:29035"/>
        <label>2</label>
    </ligand>
</feature>
<comment type="similarity">
    <text evidence="4 13">Belongs to the phosphopentomutase family.</text>
</comment>
<feature type="binding site" evidence="13">
    <location>
        <position position="287"/>
    </location>
    <ligand>
        <name>Mn(2+)</name>
        <dbReference type="ChEBI" id="CHEBI:29035"/>
        <label>2</label>
    </ligand>
</feature>
<comment type="catalytic activity">
    <reaction evidence="13">
        <text>2-deoxy-alpha-D-ribose 1-phosphate = 2-deoxy-D-ribose 5-phosphate</text>
        <dbReference type="Rhea" id="RHEA:27658"/>
        <dbReference type="ChEBI" id="CHEBI:57259"/>
        <dbReference type="ChEBI" id="CHEBI:62877"/>
        <dbReference type="EC" id="5.4.2.7"/>
    </reaction>
</comment>
<reference evidence="19" key="2">
    <citation type="submission" date="2021-04" db="EMBL/GenBank/DDBJ databases">
        <authorList>
            <person name="Gilroy R."/>
        </authorList>
    </citation>
    <scope>NUCLEOTIDE SEQUENCE</scope>
    <source>
        <strain evidence="19">CHK188-5543</strain>
    </source>
</reference>
<dbReference type="NCBIfam" id="TIGR01354">
    <property type="entry name" value="cyt_deam_tetra"/>
    <property type="match status" value="1"/>
</dbReference>
<evidence type="ECO:0000256" key="4">
    <source>
        <dbReference type="ARBA" id="ARBA00010373"/>
    </source>
</evidence>
<comment type="cofactor">
    <cofactor evidence="13">
        <name>Mn(2+)</name>
        <dbReference type="ChEBI" id="CHEBI:29035"/>
    </cofactor>
    <text evidence="13">Binds 2 manganese ions.</text>
</comment>
<protein>
    <recommendedName>
        <fullName evidence="13 14">Phosphopentomutase</fullName>
        <ecNumber evidence="13 14">5.4.2.7</ecNumber>
    </recommendedName>
    <alternativeName>
        <fullName evidence="13">Phosphodeoxyribomutase</fullName>
    </alternativeName>
</protein>
<dbReference type="GO" id="GO:0072527">
    <property type="term" value="P:pyrimidine-containing compound metabolic process"/>
    <property type="evidence" value="ECO:0007669"/>
    <property type="project" value="UniProtKB-ARBA"/>
</dbReference>
<feature type="active site" description="Proton donor" evidence="15">
    <location>
        <position position="448"/>
    </location>
</feature>
<feature type="binding site" evidence="13">
    <location>
        <position position="323"/>
    </location>
    <ligand>
        <name>Mn(2+)</name>
        <dbReference type="ChEBI" id="CHEBI:29035"/>
        <label>1</label>
    </ligand>
</feature>
<dbReference type="Pfam" id="PF01676">
    <property type="entry name" value="Metalloenzyme"/>
    <property type="match status" value="1"/>
</dbReference>
<dbReference type="InterPro" id="IPR006262">
    <property type="entry name" value="Cyt_deam_tetra"/>
</dbReference>
<evidence type="ECO:0000256" key="12">
    <source>
        <dbReference type="ARBA" id="ARBA00049558"/>
    </source>
</evidence>
<keyword evidence="6 13" id="KW-0479">Metal-binding</keyword>
<proteinExistence type="inferred from homology"/>
<keyword evidence="7" id="KW-0378">Hydrolase</keyword>
<dbReference type="InterPro" id="IPR006124">
    <property type="entry name" value="Metalloenzyme"/>
</dbReference>
<dbReference type="InterPro" id="IPR017850">
    <property type="entry name" value="Alkaline_phosphatase_core_sf"/>
</dbReference>
<dbReference type="Proteomes" id="UP000886800">
    <property type="component" value="Unassembled WGS sequence"/>
</dbReference>
<feature type="binding site" evidence="17">
    <location>
        <position position="487"/>
    </location>
    <ligand>
        <name>Zn(2+)</name>
        <dbReference type="ChEBI" id="CHEBI:29105"/>
        <note>catalytic</note>
    </ligand>
</feature>
<comment type="similarity">
    <text evidence="3">Belongs to the cytidine and deoxycytidylate deaminase family.</text>
</comment>
<comment type="catalytic activity">
    <reaction evidence="12">
        <text>cytidine + H2O + H(+) = uridine + NH4(+)</text>
        <dbReference type="Rhea" id="RHEA:16069"/>
        <dbReference type="ChEBI" id="CHEBI:15377"/>
        <dbReference type="ChEBI" id="CHEBI:15378"/>
        <dbReference type="ChEBI" id="CHEBI:16704"/>
        <dbReference type="ChEBI" id="CHEBI:17562"/>
        <dbReference type="ChEBI" id="CHEBI:28938"/>
        <dbReference type="EC" id="3.5.4.5"/>
    </reaction>
</comment>
<evidence type="ECO:0000259" key="18">
    <source>
        <dbReference type="PROSITE" id="PS51747"/>
    </source>
</evidence>
<dbReference type="InterPro" id="IPR016192">
    <property type="entry name" value="APOBEC/CMP_deaminase_Zn-bd"/>
</dbReference>
<dbReference type="CDD" id="cd01283">
    <property type="entry name" value="cytidine_deaminase"/>
    <property type="match status" value="1"/>
</dbReference>
<dbReference type="GO" id="GO:0043094">
    <property type="term" value="P:metabolic compound salvage"/>
    <property type="evidence" value="ECO:0007669"/>
    <property type="project" value="UniProtKB-UniRule"/>
</dbReference>
<dbReference type="PROSITE" id="PS51747">
    <property type="entry name" value="CYT_DCMP_DEAMINASES_2"/>
    <property type="match status" value="1"/>
</dbReference>
<dbReference type="Gene3D" id="3.40.720.10">
    <property type="entry name" value="Alkaline Phosphatase, subunit A"/>
    <property type="match status" value="1"/>
</dbReference>
<accession>A0A9D2B6V9</accession>
<evidence type="ECO:0000256" key="3">
    <source>
        <dbReference type="ARBA" id="ARBA00006576"/>
    </source>
</evidence>
<evidence type="ECO:0000313" key="19">
    <source>
        <dbReference type="EMBL" id="HIX65098.1"/>
    </source>
</evidence>
<dbReference type="EC" id="5.4.2.7" evidence="13 14"/>
<comment type="caution">
    <text evidence="19">The sequence shown here is derived from an EMBL/GenBank/DDBJ whole genome shotgun (WGS) entry which is preliminary data.</text>
</comment>
<dbReference type="NCBIfam" id="NF004064">
    <property type="entry name" value="PRK05578.1"/>
    <property type="match status" value="1"/>
</dbReference>
<keyword evidence="5 13" id="KW-0963">Cytoplasm</keyword>
<evidence type="ECO:0000256" key="9">
    <source>
        <dbReference type="ARBA" id="ARBA00023211"/>
    </source>
</evidence>
<evidence type="ECO:0000256" key="6">
    <source>
        <dbReference type="ARBA" id="ARBA00022723"/>
    </source>
</evidence>
<evidence type="ECO:0000256" key="10">
    <source>
        <dbReference type="ARBA" id="ARBA00023235"/>
    </source>
</evidence>
<dbReference type="InterPro" id="IPR002125">
    <property type="entry name" value="CMP_dCMP_dom"/>
</dbReference>
<dbReference type="FunFam" id="3.40.140.10:FF:000008">
    <property type="entry name" value="Cytidine deaminase"/>
    <property type="match status" value="1"/>
</dbReference>